<feature type="compositionally biased region" description="Basic and acidic residues" evidence="1">
    <location>
        <begin position="9"/>
        <end position="19"/>
    </location>
</feature>
<evidence type="ECO:0000256" key="2">
    <source>
        <dbReference type="SAM" id="Phobius"/>
    </source>
</evidence>
<proteinExistence type="predicted"/>
<gene>
    <name evidence="3" type="ORF">JIP62_00830</name>
</gene>
<accession>A0ABX7BMC8</accession>
<keyword evidence="4" id="KW-1185">Reference proteome</keyword>
<keyword evidence="2" id="KW-1133">Transmembrane helix</keyword>
<dbReference type="RefSeq" id="WP_201103086.1">
    <property type="nucleotide sequence ID" value="NZ_CP067977.1"/>
</dbReference>
<reference evidence="3 4" key="1">
    <citation type="submission" date="2021-01" db="EMBL/GenBank/DDBJ databases">
        <title>Brevundimonas vitis sp. nov., an bacterium isolated from grape (Vitis vinifera).</title>
        <authorList>
            <person name="Jiang L."/>
            <person name="Lee J."/>
        </authorList>
    </citation>
    <scope>NUCLEOTIDE SEQUENCE [LARGE SCALE GENOMIC DNA]</scope>
    <source>
        <strain evidence="3 4">GRTSA-9</strain>
    </source>
</reference>
<evidence type="ECO:0000313" key="3">
    <source>
        <dbReference type="EMBL" id="QQQ18729.1"/>
    </source>
</evidence>
<dbReference type="EMBL" id="CP067977">
    <property type="protein sequence ID" value="QQQ18729.1"/>
    <property type="molecule type" value="Genomic_DNA"/>
</dbReference>
<feature type="transmembrane region" description="Helical" evidence="2">
    <location>
        <begin position="31"/>
        <end position="50"/>
    </location>
</feature>
<protein>
    <submittedName>
        <fullName evidence="3">Uncharacterized protein</fullName>
    </submittedName>
</protein>
<dbReference type="Proteomes" id="UP000595448">
    <property type="component" value="Chromosome"/>
</dbReference>
<name>A0ABX7BMC8_9CAUL</name>
<evidence type="ECO:0000313" key="4">
    <source>
        <dbReference type="Proteomes" id="UP000595448"/>
    </source>
</evidence>
<feature type="region of interest" description="Disordered" evidence="1">
    <location>
        <begin position="1"/>
        <end position="22"/>
    </location>
</feature>
<keyword evidence="2" id="KW-0472">Membrane</keyword>
<evidence type="ECO:0000256" key="1">
    <source>
        <dbReference type="SAM" id="MobiDB-lite"/>
    </source>
</evidence>
<sequence>MADPIDTDPGERDPREASLARRSGTPALSPWLVLVGIGVLAAGAFVLSALL</sequence>
<keyword evidence="2" id="KW-0812">Transmembrane</keyword>
<organism evidence="3 4">
    <name type="scientific">Brevundimonas vitisensis</name>
    <dbReference type="NCBI Taxonomy" id="2800818"/>
    <lineage>
        <taxon>Bacteria</taxon>
        <taxon>Pseudomonadati</taxon>
        <taxon>Pseudomonadota</taxon>
        <taxon>Alphaproteobacteria</taxon>
        <taxon>Caulobacterales</taxon>
        <taxon>Caulobacteraceae</taxon>
        <taxon>Brevundimonas</taxon>
    </lineage>
</organism>